<keyword evidence="9" id="KW-0808">Transferase</keyword>
<reference evidence="11 12" key="1">
    <citation type="submission" date="2019-10" db="EMBL/GenBank/DDBJ databases">
        <authorList>
            <person name="Palmer J.M."/>
        </authorList>
    </citation>
    <scope>NUCLEOTIDE SEQUENCE [LARGE SCALE GENOMIC DNA]</scope>
    <source>
        <strain evidence="11 12">TWF730</strain>
    </source>
</reference>
<feature type="transmembrane region" description="Helical" evidence="9">
    <location>
        <begin position="255"/>
        <end position="273"/>
    </location>
</feature>
<evidence type="ECO:0000313" key="12">
    <source>
        <dbReference type="Proteomes" id="UP001373714"/>
    </source>
</evidence>
<protein>
    <recommendedName>
        <fullName evidence="9">GPI-anchored wall transfer protein</fullName>
        <ecNumber evidence="9">2.3.-.-</ecNumber>
    </recommendedName>
</protein>
<dbReference type="EC" id="2.3.-.-" evidence="9"/>
<keyword evidence="9" id="KW-0012">Acyltransferase</keyword>
<name>A0AAV9UGD0_9PEZI</name>
<feature type="transmembrane region" description="Helical" evidence="9">
    <location>
        <begin position="226"/>
        <end position="243"/>
    </location>
</feature>
<evidence type="ECO:0000256" key="3">
    <source>
        <dbReference type="ARBA" id="ARBA00004687"/>
    </source>
</evidence>
<feature type="transmembrane region" description="Helical" evidence="9">
    <location>
        <begin position="145"/>
        <end position="167"/>
    </location>
</feature>
<evidence type="ECO:0000256" key="6">
    <source>
        <dbReference type="ARBA" id="ARBA00022692"/>
    </source>
</evidence>
<dbReference type="EMBL" id="JAVHNS010000011">
    <property type="protein sequence ID" value="KAK6340312.1"/>
    <property type="molecule type" value="Genomic_DNA"/>
</dbReference>
<evidence type="ECO:0000256" key="8">
    <source>
        <dbReference type="ARBA" id="ARBA00023136"/>
    </source>
</evidence>
<sequence>MEATPEQAAAAKIYQSLRDNKEAFYSNLTGGSISEINFVTAVAPIAYFIYAALQTRKGFFQADEYSLPFFLIDFGLNTAALLLSITVYSNYALYFSLFLAFNGCVLYFIQGPLAQSKPRRPPPKEDAAKELSEKEKLDVYLPKKAFITVWRGSMMMITCLAILAVDFPVFPRRFAKVETWGQSLMDLGVGSFVFANGVATARSILRDAHLGKTAPLVTRLKRSFRSSLALLAIGLVRLFLTKTADYHEHITEYGLHWNFFMTLGCLPPFMALFQGTFVKMAFPELLAICTGAGYQLVLFNYGLQNWVLLAERTNIINANKEGIASFFGYLAIFLAGQATGMRILPLQQQQPPQSSGKQPQSKQSQSIGKKSKASAQSSSKKPLLKPLLLQAIVWTMLYQLSDNYKYGMINTQISRRIANMPYLCWVAAFNCWQLLAFYLIETVCWGDSESAGGKSGSAATYEERSPRLLRAFNRNGLIIFLVANIATGLVNMTMNTIEAKTPVSMGVLFAYALGLCTLAVGLDLKNITIKF</sequence>
<feature type="region of interest" description="Disordered" evidence="10">
    <location>
        <begin position="349"/>
        <end position="378"/>
    </location>
</feature>
<feature type="transmembrane region" description="Helical" evidence="9">
    <location>
        <begin position="91"/>
        <end position="109"/>
    </location>
</feature>
<dbReference type="GO" id="GO:0032216">
    <property type="term" value="F:glucosaminyl-phosphatidylinositol O-acyltransferase activity"/>
    <property type="evidence" value="ECO:0007669"/>
    <property type="project" value="TreeGrafter"/>
</dbReference>
<organism evidence="11 12">
    <name type="scientific">Orbilia blumenaviensis</name>
    <dbReference type="NCBI Taxonomy" id="1796055"/>
    <lineage>
        <taxon>Eukaryota</taxon>
        <taxon>Fungi</taxon>
        <taxon>Dikarya</taxon>
        <taxon>Ascomycota</taxon>
        <taxon>Pezizomycotina</taxon>
        <taxon>Orbiliomycetes</taxon>
        <taxon>Orbiliales</taxon>
        <taxon>Orbiliaceae</taxon>
        <taxon>Orbilia</taxon>
    </lineage>
</organism>
<dbReference type="InterPro" id="IPR009447">
    <property type="entry name" value="PIGW/GWT1"/>
</dbReference>
<keyword evidence="7 9" id="KW-1133">Transmembrane helix</keyword>
<comment type="function">
    <text evidence="1">Probable acetyltransferase, which acetylates the inositol ring of phosphatidylinositol during biosynthesis of GPI-anchor.</text>
</comment>
<evidence type="ECO:0000256" key="9">
    <source>
        <dbReference type="RuleBase" id="RU280819"/>
    </source>
</evidence>
<comment type="caution">
    <text evidence="11">The sequence shown here is derived from an EMBL/GenBank/DDBJ whole genome shotgun (WGS) entry which is preliminary data.</text>
</comment>
<evidence type="ECO:0000256" key="7">
    <source>
        <dbReference type="ARBA" id="ARBA00022989"/>
    </source>
</evidence>
<dbReference type="GO" id="GO:0005789">
    <property type="term" value="C:endoplasmic reticulum membrane"/>
    <property type="evidence" value="ECO:0007669"/>
    <property type="project" value="UniProtKB-SubCell"/>
</dbReference>
<feature type="transmembrane region" description="Helical" evidence="9">
    <location>
        <begin position="285"/>
        <end position="303"/>
    </location>
</feature>
<comment type="subcellular location">
    <subcellularLocation>
        <location evidence="2 9">Endoplasmic reticulum membrane</location>
        <topology evidence="2 9">Multi-pass membrane protein</topology>
    </subcellularLocation>
</comment>
<feature type="transmembrane region" description="Helical" evidence="9">
    <location>
        <begin position="503"/>
        <end position="522"/>
    </location>
</feature>
<dbReference type="Proteomes" id="UP001373714">
    <property type="component" value="Unassembled WGS sequence"/>
</dbReference>
<feature type="transmembrane region" description="Helical" evidence="9">
    <location>
        <begin position="36"/>
        <end position="53"/>
    </location>
</feature>
<comment type="similarity">
    <text evidence="4 9">Belongs to the PIGW family.</text>
</comment>
<accession>A0AAV9UGD0</accession>
<dbReference type="GO" id="GO:0006506">
    <property type="term" value="P:GPI anchor biosynthetic process"/>
    <property type="evidence" value="ECO:0007669"/>
    <property type="project" value="UniProtKB-KW"/>
</dbReference>
<dbReference type="PANTHER" id="PTHR20661">
    <property type="entry name" value="PHOSPHATIDYLINOSITOL-GLYCAN BIOSYNTHESIS CLASS W PROTEIN"/>
    <property type="match status" value="1"/>
</dbReference>
<feature type="transmembrane region" description="Helical" evidence="9">
    <location>
        <begin position="323"/>
        <end position="344"/>
    </location>
</feature>
<evidence type="ECO:0000256" key="10">
    <source>
        <dbReference type="SAM" id="MobiDB-lite"/>
    </source>
</evidence>
<evidence type="ECO:0000256" key="1">
    <source>
        <dbReference type="ARBA" id="ARBA00002531"/>
    </source>
</evidence>
<evidence type="ECO:0000313" key="11">
    <source>
        <dbReference type="EMBL" id="KAK6340312.1"/>
    </source>
</evidence>
<dbReference type="GO" id="GO:0072659">
    <property type="term" value="P:protein localization to plasma membrane"/>
    <property type="evidence" value="ECO:0007669"/>
    <property type="project" value="TreeGrafter"/>
</dbReference>
<keyword evidence="12" id="KW-1185">Reference proteome</keyword>
<dbReference type="PIRSF" id="PIRSF017321">
    <property type="entry name" value="GWT1"/>
    <property type="match status" value="1"/>
</dbReference>
<feature type="transmembrane region" description="Helical" evidence="9">
    <location>
        <begin position="65"/>
        <end position="85"/>
    </location>
</feature>
<dbReference type="Pfam" id="PF06423">
    <property type="entry name" value="GWT1"/>
    <property type="match status" value="1"/>
</dbReference>
<dbReference type="PANTHER" id="PTHR20661:SF0">
    <property type="entry name" value="PHOSPHATIDYLINOSITOL-GLYCAN BIOSYNTHESIS CLASS W PROTEIN"/>
    <property type="match status" value="1"/>
</dbReference>
<keyword evidence="5 9" id="KW-0337">GPI-anchor biosynthesis</keyword>
<evidence type="ECO:0000256" key="5">
    <source>
        <dbReference type="ARBA" id="ARBA00022502"/>
    </source>
</evidence>
<keyword evidence="8 9" id="KW-0472">Membrane</keyword>
<comment type="pathway">
    <text evidence="3 9">Glycolipid biosynthesis; glycosylphosphatidylinositol-anchor biosynthesis.</text>
</comment>
<keyword evidence="9" id="KW-0256">Endoplasmic reticulum</keyword>
<evidence type="ECO:0000256" key="4">
    <source>
        <dbReference type="ARBA" id="ARBA00007559"/>
    </source>
</evidence>
<proteinExistence type="inferred from homology"/>
<evidence type="ECO:0000256" key="2">
    <source>
        <dbReference type="ARBA" id="ARBA00004477"/>
    </source>
</evidence>
<gene>
    <name evidence="11" type="primary">GWT1</name>
    <name evidence="11" type="ORF">TWF730_002075</name>
</gene>
<dbReference type="AlphaFoldDB" id="A0AAV9UGD0"/>
<feature type="transmembrane region" description="Helical" evidence="9">
    <location>
        <begin position="477"/>
        <end position="497"/>
    </location>
</feature>
<comment type="function">
    <text evidence="9">A acetyltransferase, which acetylates the inositol ring of phosphatidylinositol during biosynthesis of GPI-anchor.</text>
</comment>
<keyword evidence="6 9" id="KW-0812">Transmembrane</keyword>